<dbReference type="SUPFAM" id="SSF52540">
    <property type="entry name" value="P-loop containing nucleoside triphosphate hydrolases"/>
    <property type="match status" value="2"/>
</dbReference>
<evidence type="ECO:0000313" key="2">
    <source>
        <dbReference type="EMBL" id="AMM04474.1"/>
    </source>
</evidence>
<dbReference type="Gene3D" id="3.40.50.300">
    <property type="entry name" value="P-loop containing nucleotide triphosphate hydrolases"/>
    <property type="match status" value="1"/>
</dbReference>
<dbReference type="GO" id="GO:0005524">
    <property type="term" value="F:ATP binding"/>
    <property type="evidence" value="ECO:0007669"/>
    <property type="project" value="InterPro"/>
</dbReference>
<organismHost>
    <name type="scientific">Siniperca chuatsi</name>
    <name type="common">Mandarin fish</name>
    <dbReference type="NCBI Taxonomy" id="119488"/>
</organismHost>
<dbReference type="SMART" id="SM00487">
    <property type="entry name" value="DEXDc"/>
    <property type="match status" value="1"/>
</dbReference>
<dbReference type="PROSITE" id="PS51192">
    <property type="entry name" value="HELICASE_ATP_BIND_1"/>
    <property type="match status" value="1"/>
</dbReference>
<keyword evidence="2" id="KW-0378">Hydrolase</keyword>
<protein>
    <submittedName>
        <fullName evidence="2">SNF2 family helicase</fullName>
    </submittedName>
</protein>
<proteinExistence type="predicted"/>
<dbReference type="InterPro" id="IPR014001">
    <property type="entry name" value="Helicase_ATP-bd"/>
</dbReference>
<feature type="domain" description="Helicase ATP-binding" evidence="1">
    <location>
        <begin position="44"/>
        <end position="201"/>
    </location>
</feature>
<dbReference type="GO" id="GO:0004386">
    <property type="term" value="F:helicase activity"/>
    <property type="evidence" value="ECO:0007669"/>
    <property type="project" value="UniProtKB-KW"/>
</dbReference>
<reference evidence="3" key="1">
    <citation type="submission" date="2015-09" db="EMBL/GenBank/DDBJ databases">
        <authorList>
            <person name="Wen C.-M."/>
            <person name="Hong J.-R."/>
        </authorList>
    </citation>
    <scope>NUCLEOTIDE SEQUENCE [LARGE SCALE GENOMIC DNA]</scope>
</reference>
<dbReference type="InterPro" id="IPR027417">
    <property type="entry name" value="P-loop_NTPase"/>
</dbReference>
<keyword evidence="2" id="KW-0067">ATP-binding</keyword>
<dbReference type="InterPro" id="IPR038718">
    <property type="entry name" value="SNF2-like_sf"/>
</dbReference>
<name>A0A140G0P1_ISKNV</name>
<dbReference type="InterPro" id="IPR000330">
    <property type="entry name" value="SNF2_N"/>
</dbReference>
<evidence type="ECO:0000259" key="1">
    <source>
        <dbReference type="PROSITE" id="PS51192"/>
    </source>
</evidence>
<accession>A0A140G0P1</accession>
<dbReference type="Pfam" id="PF00176">
    <property type="entry name" value="SNF2-rel_dom"/>
    <property type="match status" value="1"/>
</dbReference>
<dbReference type="Gene3D" id="3.40.50.10810">
    <property type="entry name" value="Tandem AAA-ATPase domain"/>
    <property type="match status" value="1"/>
</dbReference>
<keyword evidence="2" id="KW-0547">Nucleotide-binding</keyword>
<organismHost>
    <name type="scientific">Synchiropus splendidus</name>
    <name type="common">Mandarinfish</name>
    <name type="synonym">Callionymus splendidus</name>
    <dbReference type="NCBI Taxonomy" id="270530"/>
</organismHost>
<sequence>MDVLLSLYPSLSDRHFSVHGDIRLTGGLDPTDDFVQQQYLARFLSPETPYNELLLFHEMGTGKTCTAVAIAQCAAKYLKGVLVITRGEGLMRNFQSEIMNKCQSVWRRQRRSIEQFFHFETYERFATWCGRVSRGVRATKYKNHLVIVDEVHNLREDNAAYRALLDFMHTVQGAKKVLLSGTPMSDRADEIIDVINLILPQNATMDKAHYFTAGGVFVDGRESEFMAAVRGRVSYVLAKDSGVRVVYAGAAVDGLPFNVVQLAMRKYQRRAYRRAVREDAEANTIFTSTRKASLAAMPAEGQLVEYSVKYDYVLRSLERARKAFVYCDVVRGTGVTMLADILQRNGWHMVTSSKFNGVRRAKRFIVLTGAESARAHKMLERFNHERNVDGSDISLVIGSRAVAEGFTMRDVTDVLVLTPHWNFTETFQAIYRAVRARSHEYTRTLLGQPDPQVTVHMVVALCSEESLDLNMLRTAMAKDVQIKRVEYMLKVAAVDCGFMKARNMRHTGDGSRECQYTVCEYRCKGQRTAERRRRHFIPVVPSERARLNAVQGSSLIGWGGEDVPQLWYMWAHRVPVRNFSGHIAYMVPSMINGNTSMLVTTDPYATGLTVEDEYYANNFVCSNEHAFTLAQLCERRDARAAPRIVARILDGTDGPECMLRLPRASQLKVLKALVQMYAEHEALDEHQSGVLDMYRGFWDPESYQLWLYEADLVLQRSDATGMLQWGTDPAKRGTRRKQELMASPVGYYGMYNPARGDFCIRDVRGAADGGDMRRLKVGQRCVDMDKWTLLHLLVTRLKPRDVPDSHRSTRRLMAMCMDIARAQRAHNVIRNFVPADRREAVLFVHYVDMSREQLCKVIKRWMRRHGLLEHNFECGHAFKHRA</sequence>
<dbReference type="EMBL" id="KT781098">
    <property type="protein sequence ID" value="AMM04474.1"/>
    <property type="molecule type" value="Genomic_DNA"/>
</dbReference>
<organism evidence="2 3">
    <name type="scientific">Infectious spleen and kidney necrosis virus</name>
    <name type="common">ISKNV</name>
    <dbReference type="NCBI Taxonomy" id="180170"/>
    <lineage>
        <taxon>Viruses</taxon>
        <taxon>Varidnaviria</taxon>
        <taxon>Bamfordvirae</taxon>
        <taxon>Nucleocytoviricota</taxon>
        <taxon>Megaviricetes</taxon>
        <taxon>Pimascovirales</taxon>
        <taxon>Pimascovirales incertae sedis</taxon>
        <taxon>Iridoviridae</taxon>
        <taxon>Alphairidovirinae</taxon>
        <taxon>Megalocytivirus</taxon>
        <taxon>Megalocytivirus pagrus1</taxon>
    </lineage>
</organism>
<evidence type="ECO:0000313" key="3">
    <source>
        <dbReference type="Proteomes" id="UP000152407"/>
    </source>
</evidence>
<keyword evidence="2" id="KW-0347">Helicase</keyword>
<dbReference type="Proteomes" id="UP000152407">
    <property type="component" value="Segment"/>
</dbReference>